<dbReference type="OrthoDB" id="10029846at2759"/>
<sequence>MLNSSSHPTIWKFINALQKEEQVNRMKIEQYVAGMEPPSKKIYKDRSAKIKKICLDYDNRTIEDYLRGIAHNFQLQI</sequence>
<protein>
    <submittedName>
        <fullName evidence="1">MULE domain-containing protein</fullName>
    </submittedName>
</protein>
<dbReference type="Proteomes" id="UP000478052">
    <property type="component" value="Unassembled WGS sequence"/>
</dbReference>
<evidence type="ECO:0000313" key="1">
    <source>
        <dbReference type="EMBL" id="KAF0713467.1"/>
    </source>
</evidence>
<dbReference type="AlphaFoldDB" id="A0A6G0VYI9"/>
<keyword evidence="2" id="KW-1185">Reference proteome</keyword>
<proteinExistence type="predicted"/>
<dbReference type="EMBL" id="VUJU01010672">
    <property type="protein sequence ID" value="KAF0713467.1"/>
    <property type="molecule type" value="Genomic_DNA"/>
</dbReference>
<comment type="caution">
    <text evidence="1">The sequence shown here is derived from an EMBL/GenBank/DDBJ whole genome shotgun (WGS) entry which is preliminary data.</text>
</comment>
<accession>A0A6G0VYI9</accession>
<gene>
    <name evidence="1" type="ORF">FWK35_00036730</name>
</gene>
<evidence type="ECO:0000313" key="2">
    <source>
        <dbReference type="Proteomes" id="UP000478052"/>
    </source>
</evidence>
<reference evidence="1 2" key="1">
    <citation type="submission" date="2019-08" db="EMBL/GenBank/DDBJ databases">
        <title>Whole genome of Aphis craccivora.</title>
        <authorList>
            <person name="Voronova N.V."/>
            <person name="Shulinski R.S."/>
            <person name="Bandarenka Y.V."/>
            <person name="Zhorov D.G."/>
            <person name="Warner D."/>
        </authorList>
    </citation>
    <scope>NUCLEOTIDE SEQUENCE [LARGE SCALE GENOMIC DNA]</scope>
    <source>
        <strain evidence="1">180601</strain>
        <tissue evidence="1">Whole Body</tissue>
    </source>
</reference>
<organism evidence="1 2">
    <name type="scientific">Aphis craccivora</name>
    <name type="common">Cowpea aphid</name>
    <dbReference type="NCBI Taxonomy" id="307492"/>
    <lineage>
        <taxon>Eukaryota</taxon>
        <taxon>Metazoa</taxon>
        <taxon>Ecdysozoa</taxon>
        <taxon>Arthropoda</taxon>
        <taxon>Hexapoda</taxon>
        <taxon>Insecta</taxon>
        <taxon>Pterygota</taxon>
        <taxon>Neoptera</taxon>
        <taxon>Paraneoptera</taxon>
        <taxon>Hemiptera</taxon>
        <taxon>Sternorrhyncha</taxon>
        <taxon>Aphidomorpha</taxon>
        <taxon>Aphidoidea</taxon>
        <taxon>Aphididae</taxon>
        <taxon>Aphidini</taxon>
        <taxon>Aphis</taxon>
        <taxon>Aphis</taxon>
    </lineage>
</organism>
<name>A0A6G0VYI9_APHCR</name>